<sequence length="82" mass="8541">MPAREASAQAFAAMTWTTRSTTLIIQIGFTASSASPPCLVFASPQPVEGGSRAPSFHPIAGTFLYGGTRPDVSRLAQKGSEV</sequence>
<protein>
    <submittedName>
        <fullName evidence="1">Putative secreted protein</fullName>
    </submittedName>
</protein>
<dbReference type="EMBL" id="GIFC01002643">
    <property type="protein sequence ID" value="MXU84726.1"/>
    <property type="molecule type" value="Transcribed_RNA"/>
</dbReference>
<name>A0A6B0U9D2_IXORI</name>
<accession>A0A6B0U9D2</accession>
<reference evidence="1" key="1">
    <citation type="submission" date="2019-12" db="EMBL/GenBank/DDBJ databases">
        <title>An insight into the sialome of adult female Ixodes ricinus ticks feeding for 6 days.</title>
        <authorList>
            <person name="Perner J."/>
            <person name="Ribeiro J.M.C."/>
        </authorList>
    </citation>
    <scope>NUCLEOTIDE SEQUENCE</scope>
    <source>
        <strain evidence="1">Semi-engorged</strain>
        <tissue evidence="1">Salivary glands</tissue>
    </source>
</reference>
<proteinExistence type="predicted"/>
<dbReference type="AlphaFoldDB" id="A0A6B0U9D2"/>
<organism evidence="1">
    <name type="scientific">Ixodes ricinus</name>
    <name type="common">Common tick</name>
    <name type="synonym">Acarus ricinus</name>
    <dbReference type="NCBI Taxonomy" id="34613"/>
    <lineage>
        <taxon>Eukaryota</taxon>
        <taxon>Metazoa</taxon>
        <taxon>Ecdysozoa</taxon>
        <taxon>Arthropoda</taxon>
        <taxon>Chelicerata</taxon>
        <taxon>Arachnida</taxon>
        <taxon>Acari</taxon>
        <taxon>Parasitiformes</taxon>
        <taxon>Ixodida</taxon>
        <taxon>Ixodoidea</taxon>
        <taxon>Ixodidae</taxon>
        <taxon>Ixodinae</taxon>
        <taxon>Ixodes</taxon>
    </lineage>
</organism>
<evidence type="ECO:0000313" key="1">
    <source>
        <dbReference type="EMBL" id="MXU84726.1"/>
    </source>
</evidence>